<dbReference type="CDD" id="cd14414">
    <property type="entry name" value="UBA_FAF2"/>
    <property type="match status" value="1"/>
</dbReference>
<keyword evidence="2" id="KW-0963">Cytoplasm</keyword>
<dbReference type="Gene3D" id="3.40.30.10">
    <property type="entry name" value="Glutaredoxin"/>
    <property type="match status" value="1"/>
</dbReference>
<evidence type="ECO:0000256" key="4">
    <source>
        <dbReference type="SAM" id="MobiDB-lite"/>
    </source>
</evidence>
<dbReference type="Gene3D" id="3.10.20.90">
    <property type="entry name" value="Phosphatidylinositol 3-kinase Catalytic Subunit, Chain A, domain 1"/>
    <property type="match status" value="1"/>
</dbReference>
<dbReference type="InterPro" id="IPR001012">
    <property type="entry name" value="UBX_dom"/>
</dbReference>
<keyword evidence="8" id="KW-1185">Reference proteome</keyword>
<evidence type="ECO:0000256" key="2">
    <source>
        <dbReference type="ARBA" id="ARBA00022490"/>
    </source>
</evidence>
<gene>
    <name evidence="7" type="ORF">SNE40_021705</name>
</gene>
<feature type="transmembrane region" description="Helical" evidence="5">
    <location>
        <begin position="94"/>
        <end position="118"/>
    </location>
</feature>
<keyword evidence="5" id="KW-0472">Membrane</keyword>
<dbReference type="PANTHER" id="PTHR23322:SF1">
    <property type="entry name" value="FAS-ASSOCIATED FACTOR 2"/>
    <property type="match status" value="1"/>
</dbReference>
<reference evidence="7 8" key="1">
    <citation type="submission" date="2024-01" db="EMBL/GenBank/DDBJ databases">
        <title>The genome of the rayed Mediterranean limpet Patella caerulea (Linnaeus, 1758).</title>
        <authorList>
            <person name="Anh-Thu Weber A."/>
            <person name="Halstead-Nussloch G."/>
        </authorList>
    </citation>
    <scope>NUCLEOTIDE SEQUENCE [LARGE SCALE GENOMIC DNA]</scope>
    <source>
        <strain evidence="7">AATW-2023a</strain>
        <tissue evidence="7">Whole specimen</tissue>
    </source>
</reference>
<dbReference type="Proteomes" id="UP001347796">
    <property type="component" value="Unassembled WGS sequence"/>
</dbReference>
<dbReference type="InterPro" id="IPR049483">
    <property type="entry name" value="FAF1_2-like_UAS"/>
</dbReference>
<feature type="region of interest" description="Disordered" evidence="4">
    <location>
        <begin position="302"/>
        <end position="362"/>
    </location>
</feature>
<dbReference type="Pfam" id="PF21021">
    <property type="entry name" value="FAF1"/>
    <property type="match status" value="1"/>
</dbReference>
<feature type="compositionally biased region" description="Basic and acidic residues" evidence="4">
    <location>
        <begin position="303"/>
        <end position="350"/>
    </location>
</feature>
<evidence type="ECO:0000313" key="7">
    <source>
        <dbReference type="EMBL" id="KAK6167744.1"/>
    </source>
</evidence>
<dbReference type="InterPro" id="IPR050730">
    <property type="entry name" value="UBX_domain-protein"/>
</dbReference>
<accession>A0AAN8GJ45</accession>
<dbReference type="AlphaFoldDB" id="A0AAN8GJ45"/>
<evidence type="ECO:0000256" key="5">
    <source>
        <dbReference type="SAM" id="Phobius"/>
    </source>
</evidence>
<dbReference type="Gene3D" id="1.10.8.10">
    <property type="entry name" value="DNA helicase RuvA subunit, C-terminal domain"/>
    <property type="match status" value="1"/>
</dbReference>
<keyword evidence="5" id="KW-1133">Transmembrane helix</keyword>
<keyword evidence="5" id="KW-0812">Transmembrane</keyword>
<organism evidence="7 8">
    <name type="scientific">Patella caerulea</name>
    <name type="common">Rayed Mediterranean limpet</name>
    <dbReference type="NCBI Taxonomy" id="87958"/>
    <lineage>
        <taxon>Eukaryota</taxon>
        <taxon>Metazoa</taxon>
        <taxon>Spiralia</taxon>
        <taxon>Lophotrochozoa</taxon>
        <taxon>Mollusca</taxon>
        <taxon>Gastropoda</taxon>
        <taxon>Patellogastropoda</taxon>
        <taxon>Patelloidea</taxon>
        <taxon>Patellidae</taxon>
        <taxon>Patella</taxon>
    </lineage>
</organism>
<dbReference type="PROSITE" id="PS50033">
    <property type="entry name" value="UBX"/>
    <property type="match status" value="1"/>
</dbReference>
<dbReference type="Pfam" id="PF22566">
    <property type="entry name" value="UBA_8"/>
    <property type="match status" value="1"/>
</dbReference>
<dbReference type="InterPro" id="IPR054109">
    <property type="entry name" value="UBA_8"/>
</dbReference>
<dbReference type="InterPro" id="IPR006577">
    <property type="entry name" value="UAS"/>
</dbReference>
<proteinExistence type="predicted"/>
<dbReference type="InterPro" id="IPR036249">
    <property type="entry name" value="Thioredoxin-like_sf"/>
</dbReference>
<evidence type="ECO:0000313" key="8">
    <source>
        <dbReference type="Proteomes" id="UP001347796"/>
    </source>
</evidence>
<comment type="subcellular location">
    <subcellularLocation>
        <location evidence="1">Cytoplasm</location>
    </subcellularLocation>
</comment>
<sequence>MADEEDISPQQTEKLIQFQDLTGMENMGRCREILGRHGWNLETAVQDTFNEREGAPTVFNQPTPEPRPPTMNLQPRGQRVYSVGRRQPQGILQWGYFVILFPFRFVYSTFYDILLFVYRLLRPDPRRNVTDPIGDVTKFIQNFNEIYGPNHPVFYQGTYSQALNDAKKELKFLLVYLQGDSHQDTPEFCRETLCNPEVTTFLNTRLLFWACNTNSPEGYRVSQALRENTYPFLALIVLRENKMAVVGRIEGPIGPQELLQRLERIMSENETSLAVARADREERNFNQTLRQEQDEAYLQSLHADQEKERKKREEREELERKELEAQEAENQRQRKLEEKERRKEELRKTLPPEPSSDDPNSVRLMLKIPSGTRLERRFHKDDSLQDLHDYVFCHEECPDDFQIVTNFPRRTLPCNPRDGTNNAPTFGDYGVGKTEVLFVHDNEA</sequence>
<name>A0AAN8GJ45_PATCE</name>
<dbReference type="SMART" id="SM00594">
    <property type="entry name" value="UAS"/>
    <property type="match status" value="1"/>
</dbReference>
<evidence type="ECO:0000256" key="1">
    <source>
        <dbReference type="ARBA" id="ARBA00004496"/>
    </source>
</evidence>
<feature type="region of interest" description="Disordered" evidence="4">
    <location>
        <begin position="56"/>
        <end position="75"/>
    </location>
</feature>
<comment type="caution">
    <text evidence="7">The sequence shown here is derived from an EMBL/GenBank/DDBJ whole genome shotgun (WGS) entry which is preliminary data.</text>
</comment>
<protein>
    <recommendedName>
        <fullName evidence="6">UBX domain-containing protein</fullName>
    </recommendedName>
</protein>
<dbReference type="InterPro" id="IPR029071">
    <property type="entry name" value="Ubiquitin-like_domsf"/>
</dbReference>
<dbReference type="GO" id="GO:0005783">
    <property type="term" value="C:endoplasmic reticulum"/>
    <property type="evidence" value="ECO:0007669"/>
    <property type="project" value="TreeGrafter"/>
</dbReference>
<evidence type="ECO:0000259" key="6">
    <source>
        <dbReference type="PROSITE" id="PS50033"/>
    </source>
</evidence>
<dbReference type="GO" id="GO:0036503">
    <property type="term" value="P:ERAD pathway"/>
    <property type="evidence" value="ECO:0007669"/>
    <property type="project" value="TreeGrafter"/>
</dbReference>
<evidence type="ECO:0000256" key="3">
    <source>
        <dbReference type="ARBA" id="ARBA00023054"/>
    </source>
</evidence>
<dbReference type="SUPFAM" id="SSF54236">
    <property type="entry name" value="Ubiquitin-like"/>
    <property type="match status" value="1"/>
</dbReference>
<dbReference type="Pfam" id="PF00789">
    <property type="entry name" value="UBX"/>
    <property type="match status" value="1"/>
</dbReference>
<dbReference type="EMBL" id="JAZGQO010000018">
    <property type="protein sequence ID" value="KAK6167744.1"/>
    <property type="molecule type" value="Genomic_DNA"/>
</dbReference>
<dbReference type="CDD" id="cd16120">
    <property type="entry name" value="UBX_UBXN3B"/>
    <property type="match status" value="1"/>
</dbReference>
<dbReference type="GO" id="GO:0043130">
    <property type="term" value="F:ubiquitin binding"/>
    <property type="evidence" value="ECO:0007669"/>
    <property type="project" value="TreeGrafter"/>
</dbReference>
<dbReference type="SUPFAM" id="SSF52833">
    <property type="entry name" value="Thioredoxin-like"/>
    <property type="match status" value="1"/>
</dbReference>
<feature type="domain" description="UBX" evidence="6">
    <location>
        <begin position="357"/>
        <end position="439"/>
    </location>
</feature>
<dbReference type="PANTHER" id="PTHR23322">
    <property type="entry name" value="FAS-ASSOCIATED PROTEIN"/>
    <property type="match status" value="1"/>
</dbReference>
<keyword evidence="3" id="KW-0175">Coiled coil</keyword>